<evidence type="ECO:0000313" key="1">
    <source>
        <dbReference type="EMBL" id="EHO41583.1"/>
    </source>
</evidence>
<evidence type="ECO:0008006" key="3">
    <source>
        <dbReference type="Google" id="ProtNLM"/>
    </source>
</evidence>
<dbReference type="HOGENOM" id="CLU_1861479_0_0_0"/>
<dbReference type="PaxDb" id="880073-Calab_1969"/>
<dbReference type="InParanoid" id="H1XU93"/>
<keyword evidence="2" id="KW-1185">Reference proteome</keyword>
<evidence type="ECO:0000313" key="2">
    <source>
        <dbReference type="Proteomes" id="UP000004671"/>
    </source>
</evidence>
<accession>H1XU93</accession>
<name>H1XU93_CALAY</name>
<reference evidence="1 2" key="1">
    <citation type="submission" date="2011-09" db="EMBL/GenBank/DDBJ databases">
        <title>The permanent draft genome of Caldithrix abyssi DSM 13497.</title>
        <authorList>
            <consortium name="US DOE Joint Genome Institute (JGI-PGF)"/>
            <person name="Lucas S."/>
            <person name="Han J."/>
            <person name="Lapidus A."/>
            <person name="Bruce D."/>
            <person name="Goodwin L."/>
            <person name="Pitluck S."/>
            <person name="Peters L."/>
            <person name="Kyrpides N."/>
            <person name="Mavromatis K."/>
            <person name="Ivanova N."/>
            <person name="Mikhailova N."/>
            <person name="Chertkov O."/>
            <person name="Detter J.C."/>
            <person name="Tapia R."/>
            <person name="Han C."/>
            <person name="Land M."/>
            <person name="Hauser L."/>
            <person name="Markowitz V."/>
            <person name="Cheng J.-F."/>
            <person name="Hugenholtz P."/>
            <person name="Woyke T."/>
            <person name="Wu D."/>
            <person name="Spring S."/>
            <person name="Brambilla E."/>
            <person name="Klenk H.-P."/>
            <person name="Eisen J.A."/>
        </authorList>
    </citation>
    <scope>NUCLEOTIDE SEQUENCE [LARGE SCALE GENOMIC DNA]</scope>
    <source>
        <strain evidence="1 2">DSM 13497</strain>
    </source>
</reference>
<protein>
    <recommendedName>
        <fullName evidence="3">HEAT repeat-containing protein</fullName>
    </recommendedName>
</protein>
<gene>
    <name evidence="1" type="ORF">Calab_1969</name>
</gene>
<organism evidence="1 2">
    <name type="scientific">Caldithrix abyssi DSM 13497</name>
    <dbReference type="NCBI Taxonomy" id="880073"/>
    <lineage>
        <taxon>Bacteria</taxon>
        <taxon>Pseudomonadati</taxon>
        <taxon>Calditrichota</taxon>
        <taxon>Calditrichia</taxon>
        <taxon>Calditrichales</taxon>
        <taxon>Calditrichaceae</taxon>
        <taxon>Caldithrix</taxon>
    </lineage>
</organism>
<dbReference type="AlphaFoldDB" id="H1XU93"/>
<dbReference type="RefSeq" id="WP_006928747.1">
    <property type="nucleotide sequence ID" value="NZ_CM001402.1"/>
</dbReference>
<proteinExistence type="predicted"/>
<dbReference type="Proteomes" id="UP000004671">
    <property type="component" value="Chromosome"/>
</dbReference>
<sequence precursor="true">MSQRNIRLFFTTGLLLLSMFAFGFAGDRARPNWDSFGKQLVIALNTPNTGLQVSAMQRIIQYADSLDIYGARYAVMDIFLKSENAHIRRLALVTLNKINSRFDLGYLQLHYPYEKDTMIKKHIAAVLLDAGWNVPGQ</sequence>
<dbReference type="EMBL" id="CM001402">
    <property type="protein sequence ID" value="EHO41583.1"/>
    <property type="molecule type" value="Genomic_DNA"/>
</dbReference>